<keyword evidence="5" id="KW-1185">Reference proteome</keyword>
<feature type="region of interest" description="Disordered" evidence="1">
    <location>
        <begin position="33"/>
        <end position="58"/>
    </location>
</feature>
<dbReference type="OrthoDB" id="513765at2"/>
<reference evidence="4" key="2">
    <citation type="journal article" date="2019" name="Genome Biol. Evol.">
        <title>Day and night: Metabolic profiles and evolutionary relationships of six axenic non-marine cyanobacteria.</title>
        <authorList>
            <person name="Will S.E."/>
            <person name="Henke P."/>
            <person name="Boedeker C."/>
            <person name="Huang S."/>
            <person name="Brinkmann H."/>
            <person name="Rohde M."/>
            <person name="Jarek M."/>
            <person name="Friedl T."/>
            <person name="Seufert S."/>
            <person name="Schumacher M."/>
            <person name="Overmann J."/>
            <person name="Neumann-Schaal M."/>
            <person name="Petersen J."/>
        </authorList>
    </citation>
    <scope>NUCLEOTIDE SEQUENCE [LARGE SCALE GENOMIC DNA]</scope>
    <source>
        <strain evidence="4">PCC 7102</strain>
    </source>
</reference>
<dbReference type="RefSeq" id="WP_127079355.1">
    <property type="nucleotide sequence ID" value="NZ_VLKB01000009.1"/>
</dbReference>
<evidence type="ECO:0000256" key="3">
    <source>
        <dbReference type="SAM" id="SignalP"/>
    </source>
</evidence>
<dbReference type="AlphaFoldDB" id="A0A3S1ATD2"/>
<evidence type="ECO:0000256" key="1">
    <source>
        <dbReference type="SAM" id="MobiDB-lite"/>
    </source>
</evidence>
<feature type="signal peptide" evidence="3">
    <location>
        <begin position="1"/>
        <end position="23"/>
    </location>
</feature>
<feature type="transmembrane region" description="Helical" evidence="2">
    <location>
        <begin position="64"/>
        <end position="84"/>
    </location>
</feature>
<keyword evidence="3" id="KW-0732">Signal</keyword>
<keyword evidence="2" id="KW-0812">Transmembrane</keyword>
<protein>
    <submittedName>
        <fullName evidence="4">Uncharacterized protein</fullName>
    </submittedName>
</protein>
<dbReference type="Proteomes" id="UP000271624">
    <property type="component" value="Unassembled WGS sequence"/>
</dbReference>
<comment type="caution">
    <text evidence="4">The sequence shown here is derived from an EMBL/GenBank/DDBJ whole genome shotgun (WGS) entry which is preliminary data.</text>
</comment>
<keyword evidence="2" id="KW-0472">Membrane</keyword>
<proteinExistence type="predicted"/>
<feature type="chain" id="PRO_5030082922" evidence="3">
    <location>
        <begin position="24"/>
        <end position="146"/>
    </location>
</feature>
<feature type="compositionally biased region" description="Polar residues" evidence="1">
    <location>
        <begin position="136"/>
        <end position="146"/>
    </location>
</feature>
<reference evidence="4" key="1">
    <citation type="submission" date="2018-12" db="EMBL/GenBank/DDBJ databases">
        <authorList>
            <person name="Will S."/>
            <person name="Neumann-Schaal M."/>
            <person name="Henke P."/>
        </authorList>
    </citation>
    <scope>NUCLEOTIDE SEQUENCE</scope>
    <source>
        <strain evidence="4">PCC 7102</strain>
    </source>
</reference>
<dbReference type="EMBL" id="RSCL01000002">
    <property type="protein sequence ID" value="RUT08881.1"/>
    <property type="molecule type" value="Genomic_DNA"/>
</dbReference>
<accession>A0A3S1ATD2</accession>
<keyword evidence="2" id="KW-1133">Transmembrane helix</keyword>
<evidence type="ECO:0000256" key="2">
    <source>
        <dbReference type="SAM" id="Phobius"/>
    </source>
</evidence>
<sequence length="146" mass="15616">MKNKVIAATLALSTFFAGTFAFAGSSYALHSSPQESDVSQAGHRDSFSGSTAHPKNDSGIDAESIQLIAILALSGFFIGALAYVSSSHARNSNSNQQESFAYQAGHRDGYCGSKGRPENYPGQETEYMRGHRSGWSDGQGQPRITF</sequence>
<evidence type="ECO:0000313" key="4">
    <source>
        <dbReference type="EMBL" id="RUT08881.1"/>
    </source>
</evidence>
<evidence type="ECO:0000313" key="5">
    <source>
        <dbReference type="Proteomes" id="UP000271624"/>
    </source>
</evidence>
<feature type="region of interest" description="Disordered" evidence="1">
    <location>
        <begin position="127"/>
        <end position="146"/>
    </location>
</feature>
<organism evidence="4 5">
    <name type="scientific">Dulcicalothrix desertica PCC 7102</name>
    <dbReference type="NCBI Taxonomy" id="232991"/>
    <lineage>
        <taxon>Bacteria</taxon>
        <taxon>Bacillati</taxon>
        <taxon>Cyanobacteriota</taxon>
        <taxon>Cyanophyceae</taxon>
        <taxon>Nostocales</taxon>
        <taxon>Calotrichaceae</taxon>
        <taxon>Dulcicalothrix</taxon>
    </lineage>
</organism>
<name>A0A3S1ATD2_9CYAN</name>
<gene>
    <name evidence="4" type="ORF">DSM106972_009340</name>
</gene>